<keyword evidence="1" id="KW-1133">Transmembrane helix</keyword>
<organism evidence="2 3">
    <name type="scientific">Hibiscus sabdariffa</name>
    <name type="common">roselle</name>
    <dbReference type="NCBI Taxonomy" id="183260"/>
    <lineage>
        <taxon>Eukaryota</taxon>
        <taxon>Viridiplantae</taxon>
        <taxon>Streptophyta</taxon>
        <taxon>Embryophyta</taxon>
        <taxon>Tracheophyta</taxon>
        <taxon>Spermatophyta</taxon>
        <taxon>Magnoliopsida</taxon>
        <taxon>eudicotyledons</taxon>
        <taxon>Gunneridae</taxon>
        <taxon>Pentapetalae</taxon>
        <taxon>rosids</taxon>
        <taxon>malvids</taxon>
        <taxon>Malvales</taxon>
        <taxon>Malvaceae</taxon>
        <taxon>Malvoideae</taxon>
        <taxon>Hibiscus</taxon>
    </lineage>
</organism>
<feature type="transmembrane region" description="Helical" evidence="1">
    <location>
        <begin position="12"/>
        <end position="28"/>
    </location>
</feature>
<keyword evidence="1" id="KW-0472">Membrane</keyword>
<name>A0ABR2QU59_9ROSI</name>
<evidence type="ECO:0000256" key="1">
    <source>
        <dbReference type="SAM" id="Phobius"/>
    </source>
</evidence>
<proteinExistence type="predicted"/>
<keyword evidence="1" id="KW-0812">Transmembrane</keyword>
<evidence type="ECO:0000313" key="2">
    <source>
        <dbReference type="EMBL" id="KAK9003996.1"/>
    </source>
</evidence>
<comment type="caution">
    <text evidence="2">The sequence shown here is derived from an EMBL/GenBank/DDBJ whole genome shotgun (WGS) entry which is preliminary data.</text>
</comment>
<protein>
    <recommendedName>
        <fullName evidence="4">Reverse transcriptase zinc-binding domain-containing protein</fullName>
    </recommendedName>
</protein>
<accession>A0ABR2QU59</accession>
<dbReference type="Proteomes" id="UP001396334">
    <property type="component" value="Unassembled WGS sequence"/>
</dbReference>
<evidence type="ECO:0008006" key="4">
    <source>
        <dbReference type="Google" id="ProtNLM"/>
    </source>
</evidence>
<sequence>MYTVNKAFMQKLGYLLITHIAALWVILLRKKYMVIATCPESIARANCTPLWHAISNGWSEFLTNIAWSIGNGNSINLFNDIWVLFNDIWVPSLGSLRDHTSDPTLLSCGLSLKDFVVEDGVWDHNALLDLFPTLVIDHILSIKCPEQCDVDDKCMWRWMLKHNFELNWRTQIWLALCGHRRRHFGPPFGE</sequence>
<dbReference type="EMBL" id="JBBPBN010000031">
    <property type="protein sequence ID" value="KAK9003996.1"/>
    <property type="molecule type" value="Genomic_DNA"/>
</dbReference>
<keyword evidence="3" id="KW-1185">Reference proteome</keyword>
<reference evidence="2 3" key="1">
    <citation type="journal article" date="2024" name="G3 (Bethesda)">
        <title>Genome assembly of Hibiscus sabdariffa L. provides insights into metabolisms of medicinal natural products.</title>
        <authorList>
            <person name="Kim T."/>
        </authorList>
    </citation>
    <scope>NUCLEOTIDE SEQUENCE [LARGE SCALE GENOMIC DNA]</scope>
    <source>
        <strain evidence="2">TK-2024</strain>
        <tissue evidence="2">Old leaves</tissue>
    </source>
</reference>
<evidence type="ECO:0000313" key="3">
    <source>
        <dbReference type="Proteomes" id="UP001396334"/>
    </source>
</evidence>
<gene>
    <name evidence="2" type="ORF">V6N11_001814</name>
</gene>